<protein>
    <submittedName>
        <fullName evidence="1">Unnamed protein product</fullName>
    </submittedName>
</protein>
<name>A0ACB5TBM4_AMBMO</name>
<gene>
    <name evidence="1" type="ORF">Amon02_000741600</name>
</gene>
<evidence type="ECO:0000313" key="2">
    <source>
        <dbReference type="Proteomes" id="UP001165064"/>
    </source>
</evidence>
<keyword evidence="2" id="KW-1185">Reference proteome</keyword>
<evidence type="ECO:0000313" key="1">
    <source>
        <dbReference type="EMBL" id="GME85152.1"/>
    </source>
</evidence>
<organism evidence="1 2">
    <name type="scientific">Ambrosiozyma monospora</name>
    <name type="common">Yeast</name>
    <name type="synonym">Endomycopsis monosporus</name>
    <dbReference type="NCBI Taxonomy" id="43982"/>
    <lineage>
        <taxon>Eukaryota</taxon>
        <taxon>Fungi</taxon>
        <taxon>Dikarya</taxon>
        <taxon>Ascomycota</taxon>
        <taxon>Saccharomycotina</taxon>
        <taxon>Pichiomycetes</taxon>
        <taxon>Pichiales</taxon>
        <taxon>Pichiaceae</taxon>
        <taxon>Ambrosiozyma</taxon>
    </lineage>
</organism>
<dbReference type="Proteomes" id="UP001165064">
    <property type="component" value="Unassembled WGS sequence"/>
</dbReference>
<accession>A0ACB5TBM4</accession>
<sequence>MDPVKVEMIEESIAKFKKDNTKKKNIMRIENLLVKDAEAASQFVNNNDKSMVIKNQGKILTTNQLIYYFKELIGLDLSYNELYFKIKEVLRVKNKLVIRVLDTWTGEFGHMLNGNYTVYYS</sequence>
<reference evidence="1" key="1">
    <citation type="submission" date="2023-04" db="EMBL/GenBank/DDBJ databases">
        <title>Ambrosiozyma monospora NBRC 10751.</title>
        <authorList>
            <person name="Ichikawa N."/>
            <person name="Sato H."/>
            <person name="Tonouchi N."/>
        </authorList>
    </citation>
    <scope>NUCLEOTIDE SEQUENCE</scope>
    <source>
        <strain evidence="1">NBRC 10751</strain>
    </source>
</reference>
<dbReference type="EMBL" id="BSXS01006161">
    <property type="protein sequence ID" value="GME85152.1"/>
    <property type="molecule type" value="Genomic_DNA"/>
</dbReference>
<proteinExistence type="predicted"/>
<comment type="caution">
    <text evidence="1">The sequence shown here is derived from an EMBL/GenBank/DDBJ whole genome shotgun (WGS) entry which is preliminary data.</text>
</comment>